<evidence type="ECO:0000313" key="2">
    <source>
        <dbReference type="EMBL" id="RYB92355.1"/>
    </source>
</evidence>
<dbReference type="InterPro" id="IPR006342">
    <property type="entry name" value="FkbM_mtfrase"/>
</dbReference>
<dbReference type="GO" id="GO:0032259">
    <property type="term" value="P:methylation"/>
    <property type="evidence" value="ECO:0007669"/>
    <property type="project" value="UniProtKB-KW"/>
</dbReference>
<evidence type="ECO:0000313" key="3">
    <source>
        <dbReference type="Proteomes" id="UP000291838"/>
    </source>
</evidence>
<protein>
    <submittedName>
        <fullName evidence="2">FkbM family methyltransferase</fullName>
    </submittedName>
</protein>
<dbReference type="PANTHER" id="PTHR34203">
    <property type="entry name" value="METHYLTRANSFERASE, FKBM FAMILY PROTEIN"/>
    <property type="match status" value="1"/>
</dbReference>
<dbReference type="Proteomes" id="UP000291838">
    <property type="component" value="Unassembled WGS sequence"/>
</dbReference>
<dbReference type="OrthoDB" id="424472at2"/>
<dbReference type="RefSeq" id="WP_129473960.1">
    <property type="nucleotide sequence ID" value="NZ_SDWS01000002.1"/>
</dbReference>
<dbReference type="SUPFAM" id="SSF53335">
    <property type="entry name" value="S-adenosyl-L-methionine-dependent methyltransferases"/>
    <property type="match status" value="1"/>
</dbReference>
<gene>
    <name evidence="2" type="ORF">EUA06_05205</name>
</gene>
<dbReference type="AlphaFoldDB" id="A0A4Q2RWM4"/>
<sequence length="277" mass="30398">MMNLLRRIATLPGIRHVLLRPTTRRRIAAVLALRFLRAALLTTSPARFVLADLVTSRGQVRTWRLRAGGTVTLMHRRDLEAFHELMVAGEYEPPAELAGRLASAERILDIGGNIGMFAHWARRRWPAAAITSFEPDPENLTVFRAGLHDDDAIELVEAAAATQSGHAVLAAGYGAGRRVAFSEHPVAGSIPAVDIFDHLADADFVKMDIEGGEWPILADPRLADLGAMTWVIEFHRAGAPSLPANEAARHLFEAAGFTVGHEELNYWGHGTLWAWKD</sequence>
<name>A0A4Q2RWM4_9ACTN</name>
<accession>A0A4Q2RWM4</accession>
<keyword evidence="2" id="KW-0489">Methyltransferase</keyword>
<keyword evidence="3" id="KW-1185">Reference proteome</keyword>
<comment type="caution">
    <text evidence="2">The sequence shown here is derived from an EMBL/GenBank/DDBJ whole genome shotgun (WGS) entry which is preliminary data.</text>
</comment>
<proteinExistence type="predicted"/>
<dbReference type="InterPro" id="IPR052514">
    <property type="entry name" value="SAM-dependent_MTase"/>
</dbReference>
<keyword evidence="2" id="KW-0808">Transferase</keyword>
<dbReference type="InterPro" id="IPR029063">
    <property type="entry name" value="SAM-dependent_MTases_sf"/>
</dbReference>
<dbReference type="Pfam" id="PF05050">
    <property type="entry name" value="Methyltransf_21"/>
    <property type="match status" value="1"/>
</dbReference>
<dbReference type="EMBL" id="SDWS01000002">
    <property type="protein sequence ID" value="RYB92355.1"/>
    <property type="molecule type" value="Genomic_DNA"/>
</dbReference>
<reference evidence="2 3" key="1">
    <citation type="submission" date="2019-01" db="EMBL/GenBank/DDBJ databases">
        <title>Novel species of Nocardioides.</title>
        <authorList>
            <person name="Liu Q."/>
            <person name="Xin Y.-H."/>
        </authorList>
    </citation>
    <scope>NUCLEOTIDE SEQUENCE [LARGE SCALE GENOMIC DNA]</scope>
    <source>
        <strain evidence="2 3">HLT3-15</strain>
    </source>
</reference>
<evidence type="ECO:0000259" key="1">
    <source>
        <dbReference type="Pfam" id="PF05050"/>
    </source>
</evidence>
<dbReference type="GO" id="GO:0008168">
    <property type="term" value="F:methyltransferase activity"/>
    <property type="evidence" value="ECO:0007669"/>
    <property type="project" value="UniProtKB-KW"/>
</dbReference>
<dbReference type="PANTHER" id="PTHR34203:SF15">
    <property type="entry name" value="SLL1173 PROTEIN"/>
    <property type="match status" value="1"/>
</dbReference>
<feature type="domain" description="Methyltransferase FkbM" evidence="1">
    <location>
        <begin position="109"/>
        <end position="257"/>
    </location>
</feature>
<dbReference type="NCBIfam" id="TIGR01444">
    <property type="entry name" value="fkbM_fam"/>
    <property type="match status" value="1"/>
</dbReference>
<dbReference type="Gene3D" id="3.40.50.150">
    <property type="entry name" value="Vaccinia Virus protein VP39"/>
    <property type="match status" value="1"/>
</dbReference>
<organism evidence="2 3">
    <name type="scientific">Nocardioides glacieisoli</name>
    <dbReference type="NCBI Taxonomy" id="1168730"/>
    <lineage>
        <taxon>Bacteria</taxon>
        <taxon>Bacillati</taxon>
        <taxon>Actinomycetota</taxon>
        <taxon>Actinomycetes</taxon>
        <taxon>Propionibacteriales</taxon>
        <taxon>Nocardioidaceae</taxon>
        <taxon>Nocardioides</taxon>
    </lineage>
</organism>